<evidence type="ECO:0000256" key="4">
    <source>
        <dbReference type="RuleBase" id="RU367022"/>
    </source>
</evidence>
<dbReference type="PANTHER" id="PTHR12483:SF127">
    <property type="entry name" value="COPPER TRANSPORT PROTEIN"/>
    <property type="match status" value="1"/>
</dbReference>
<dbReference type="Proteomes" id="UP000614601">
    <property type="component" value="Unassembled WGS sequence"/>
</dbReference>
<dbReference type="AlphaFoldDB" id="A0A811LKY9"/>
<dbReference type="EMBL" id="CAJFCW020000006">
    <property type="protein sequence ID" value="CAG9125900.1"/>
    <property type="molecule type" value="Genomic_DNA"/>
</dbReference>
<organism evidence="6 7">
    <name type="scientific">Bursaphelenchus okinawaensis</name>
    <dbReference type="NCBI Taxonomy" id="465554"/>
    <lineage>
        <taxon>Eukaryota</taxon>
        <taxon>Metazoa</taxon>
        <taxon>Ecdysozoa</taxon>
        <taxon>Nematoda</taxon>
        <taxon>Chromadorea</taxon>
        <taxon>Rhabditida</taxon>
        <taxon>Tylenchina</taxon>
        <taxon>Tylenchomorpha</taxon>
        <taxon>Aphelenchoidea</taxon>
        <taxon>Aphelenchoididae</taxon>
        <taxon>Bursaphelenchus</taxon>
    </lineage>
</organism>
<protein>
    <recommendedName>
        <fullName evidence="4">Copper transport protein</fullName>
    </recommendedName>
</protein>
<comment type="subcellular location">
    <subcellularLocation>
        <location evidence="4">Membrane</location>
        <topology evidence="4">Multi-pass membrane protein</topology>
    </subcellularLocation>
</comment>
<evidence type="ECO:0000256" key="3">
    <source>
        <dbReference type="ARBA" id="ARBA00023136"/>
    </source>
</evidence>
<reference evidence="6" key="1">
    <citation type="submission" date="2020-09" db="EMBL/GenBank/DDBJ databases">
        <authorList>
            <person name="Kikuchi T."/>
        </authorList>
    </citation>
    <scope>NUCLEOTIDE SEQUENCE</scope>
    <source>
        <strain evidence="6">SH1</strain>
    </source>
</reference>
<feature type="transmembrane region" description="Helical" evidence="4">
    <location>
        <begin position="203"/>
        <end position="223"/>
    </location>
</feature>
<keyword evidence="1 4" id="KW-0812">Transmembrane</keyword>
<dbReference type="EMBL" id="CAJFDH010000006">
    <property type="protein sequence ID" value="CAD5229151.1"/>
    <property type="molecule type" value="Genomic_DNA"/>
</dbReference>
<dbReference type="GO" id="GO:0005375">
    <property type="term" value="F:copper ion transmembrane transporter activity"/>
    <property type="evidence" value="ECO:0007669"/>
    <property type="project" value="UniProtKB-UniRule"/>
</dbReference>
<accession>A0A811LKY9</accession>
<evidence type="ECO:0000313" key="7">
    <source>
        <dbReference type="Proteomes" id="UP000614601"/>
    </source>
</evidence>
<feature type="transmembrane region" description="Helical" evidence="4">
    <location>
        <begin position="178"/>
        <end position="197"/>
    </location>
</feature>
<name>A0A811LKY9_9BILA</name>
<evidence type="ECO:0000256" key="1">
    <source>
        <dbReference type="ARBA" id="ARBA00022692"/>
    </source>
</evidence>
<comment type="similarity">
    <text evidence="4">Belongs to the copper transporter (Ctr) (TC 1.A.56) family. SLC31A subfamily.</text>
</comment>
<keyword evidence="4" id="KW-0186">Copper</keyword>
<evidence type="ECO:0000313" key="6">
    <source>
        <dbReference type="EMBL" id="CAD5229151.1"/>
    </source>
</evidence>
<dbReference type="PANTHER" id="PTHR12483">
    <property type="entry name" value="SOLUTE CARRIER FAMILY 31 COPPER TRANSPORTERS"/>
    <property type="match status" value="1"/>
</dbReference>
<comment type="caution">
    <text evidence="6">The sequence shown here is derived from an EMBL/GenBank/DDBJ whole genome shotgun (WGS) entry which is preliminary data.</text>
</comment>
<feature type="region of interest" description="Disordered" evidence="5">
    <location>
        <begin position="1"/>
        <end position="33"/>
    </location>
</feature>
<feature type="transmembrane region" description="Helical" evidence="4">
    <location>
        <begin position="72"/>
        <end position="90"/>
    </location>
</feature>
<sequence>MDHSHHGHHQPDSTTAAPVMDHAHHGHHQHDSATAAPLMDHSQHMHHEHTMKMYFHFGFEEVILFDFWRTDSFVGILFSSLIIFIMAALYEGLKWVRVYLQTYASSKQKCHHIELKENNATTEDALISKNNDNTATLKSDDVYKSTVTREARPKVRGLDRFLKHIDVHNPSPFSSFRLLQTFLYCLQLTVAYWLMLIAMTYNVYLTAMVVIGAGFGHWLFALIQIQPSLAEKQDAFASDACH</sequence>
<keyword evidence="4" id="KW-0406">Ion transport</keyword>
<keyword evidence="4" id="KW-0813">Transport</keyword>
<dbReference type="Proteomes" id="UP000783686">
    <property type="component" value="Unassembled WGS sequence"/>
</dbReference>
<keyword evidence="3 4" id="KW-0472">Membrane</keyword>
<proteinExistence type="inferred from homology"/>
<gene>
    <name evidence="6" type="ORF">BOKJ2_LOCUS13210</name>
</gene>
<dbReference type="OrthoDB" id="161814at2759"/>
<evidence type="ECO:0000256" key="5">
    <source>
        <dbReference type="SAM" id="MobiDB-lite"/>
    </source>
</evidence>
<evidence type="ECO:0000256" key="2">
    <source>
        <dbReference type="ARBA" id="ARBA00022989"/>
    </source>
</evidence>
<keyword evidence="7" id="KW-1185">Reference proteome</keyword>
<dbReference type="InterPro" id="IPR007274">
    <property type="entry name" value="Cop_transporter"/>
</dbReference>
<keyword evidence="4" id="KW-0187">Copper transport</keyword>
<keyword evidence="2 4" id="KW-1133">Transmembrane helix</keyword>
<dbReference type="GO" id="GO:0016020">
    <property type="term" value="C:membrane"/>
    <property type="evidence" value="ECO:0007669"/>
    <property type="project" value="UniProtKB-SubCell"/>
</dbReference>
<dbReference type="Pfam" id="PF04145">
    <property type="entry name" value="Ctr"/>
    <property type="match status" value="1"/>
</dbReference>